<evidence type="ECO:0000313" key="7">
    <source>
        <dbReference type="EMBL" id="MCC8431747.1"/>
    </source>
</evidence>
<feature type="transmembrane region" description="Helical" evidence="5">
    <location>
        <begin position="144"/>
        <end position="162"/>
    </location>
</feature>
<evidence type="ECO:0000256" key="5">
    <source>
        <dbReference type="SAM" id="Phobius"/>
    </source>
</evidence>
<dbReference type="EMBL" id="JAJISD010000011">
    <property type="protein sequence ID" value="MCC8431747.1"/>
    <property type="molecule type" value="Genomic_DNA"/>
</dbReference>
<keyword evidence="3 5" id="KW-1133">Transmembrane helix</keyword>
<evidence type="ECO:0000256" key="2">
    <source>
        <dbReference type="ARBA" id="ARBA00022692"/>
    </source>
</evidence>
<dbReference type="InterPro" id="IPR007016">
    <property type="entry name" value="O-antigen_ligase-rel_domated"/>
</dbReference>
<dbReference type="InterPro" id="IPR051533">
    <property type="entry name" value="WaaL-like"/>
</dbReference>
<keyword evidence="2 5" id="KW-0812">Transmembrane</keyword>
<feature type="transmembrane region" description="Helical" evidence="5">
    <location>
        <begin position="226"/>
        <end position="243"/>
    </location>
</feature>
<evidence type="ECO:0000256" key="4">
    <source>
        <dbReference type="ARBA" id="ARBA00023136"/>
    </source>
</evidence>
<dbReference type="RefSeq" id="WP_230553176.1">
    <property type="nucleotide sequence ID" value="NZ_JAJISD010000011.1"/>
</dbReference>
<feature type="transmembrane region" description="Helical" evidence="5">
    <location>
        <begin position="467"/>
        <end position="486"/>
    </location>
</feature>
<organism evidence="7 8">
    <name type="scientific">Reyranella aquatilis</name>
    <dbReference type="NCBI Taxonomy" id="2035356"/>
    <lineage>
        <taxon>Bacteria</taxon>
        <taxon>Pseudomonadati</taxon>
        <taxon>Pseudomonadota</taxon>
        <taxon>Alphaproteobacteria</taxon>
        <taxon>Hyphomicrobiales</taxon>
        <taxon>Reyranellaceae</taxon>
        <taxon>Reyranella</taxon>
    </lineage>
</organism>
<reference evidence="7 8" key="1">
    <citation type="submission" date="2021-11" db="EMBL/GenBank/DDBJ databases">
        <authorList>
            <person name="Lee D.-H."/>
            <person name="Kim S.-B."/>
        </authorList>
    </citation>
    <scope>NUCLEOTIDE SEQUENCE [LARGE SCALE GENOMIC DNA]</scope>
    <source>
        <strain evidence="7 8">KCTC 52223</strain>
    </source>
</reference>
<keyword evidence="4 5" id="KW-0472">Membrane</keyword>
<protein>
    <submittedName>
        <fullName evidence="7">O-antigen ligase family protein</fullName>
    </submittedName>
</protein>
<feature type="transmembrane region" description="Helical" evidence="5">
    <location>
        <begin position="295"/>
        <end position="313"/>
    </location>
</feature>
<evidence type="ECO:0000313" key="8">
    <source>
        <dbReference type="Proteomes" id="UP001198862"/>
    </source>
</evidence>
<sequence length="491" mass="53351">MTEWTEKGHEPGVVVLRDWRWFARRAVDRAAVFFFFAMVTLAALPMGANRDWAWAPLCVMLGLIAIPIALDIGPRGGHAVGSVERLPLLGLIGCWVFVALFAVWQTTTWTPLTADAWLFQRAAEILGSAREPIPAIAADAARNSLLKCIACALIFLIARAVCRDRDNARWFLMALVISGVLVVAYGIAMQMATNSCYLGSYLRKQFELTSTDRCPMGGTFVNSNSFACYMGMAILAAVALVFSKHRSRDSMNVPYGYDDEDEEVGLIDWFTGPRVVLLAVSLLMLGGMMMSASRAGFGATAVSLLALGLLLMRGRWRSRPELGRVFLAGAVLFVLVAIVAGSALLSKFAVSADDSSRLRIWSAAFQAIGLSPWMGWGLGSFGDVFSLFQPANSLQPNDIAHSTPLETVVEFGVIASIPAMAIVLLPWAVCFRGALRRRVDNRYLPAAAFAIAAVPILHSLIDFSLQMPAIGFVTAALLGMGWAQAFRRSER</sequence>
<gene>
    <name evidence="7" type="ORF">LJ725_22450</name>
</gene>
<feature type="domain" description="O-antigen ligase-related" evidence="6">
    <location>
        <begin position="280"/>
        <end position="416"/>
    </location>
</feature>
<proteinExistence type="predicted"/>
<evidence type="ECO:0000256" key="3">
    <source>
        <dbReference type="ARBA" id="ARBA00022989"/>
    </source>
</evidence>
<keyword evidence="8" id="KW-1185">Reference proteome</keyword>
<comment type="caution">
    <text evidence="7">The sequence shown here is derived from an EMBL/GenBank/DDBJ whole genome shotgun (WGS) entry which is preliminary data.</text>
</comment>
<feature type="transmembrane region" description="Helical" evidence="5">
    <location>
        <begin position="30"/>
        <end position="48"/>
    </location>
</feature>
<feature type="transmembrane region" description="Helical" evidence="5">
    <location>
        <begin position="86"/>
        <end position="104"/>
    </location>
</feature>
<dbReference type="Pfam" id="PF04932">
    <property type="entry name" value="Wzy_C"/>
    <property type="match status" value="1"/>
</dbReference>
<feature type="transmembrane region" description="Helical" evidence="5">
    <location>
        <begin position="325"/>
        <end position="345"/>
    </location>
</feature>
<evidence type="ECO:0000259" key="6">
    <source>
        <dbReference type="Pfam" id="PF04932"/>
    </source>
</evidence>
<feature type="transmembrane region" description="Helical" evidence="5">
    <location>
        <begin position="443"/>
        <end position="461"/>
    </location>
</feature>
<evidence type="ECO:0000256" key="1">
    <source>
        <dbReference type="ARBA" id="ARBA00004141"/>
    </source>
</evidence>
<dbReference type="Proteomes" id="UP001198862">
    <property type="component" value="Unassembled WGS sequence"/>
</dbReference>
<comment type="subcellular location">
    <subcellularLocation>
        <location evidence="1">Membrane</location>
        <topology evidence="1">Multi-pass membrane protein</topology>
    </subcellularLocation>
</comment>
<feature type="transmembrane region" description="Helical" evidence="5">
    <location>
        <begin position="169"/>
        <end position="188"/>
    </location>
</feature>
<feature type="transmembrane region" description="Helical" evidence="5">
    <location>
        <begin position="411"/>
        <end position="431"/>
    </location>
</feature>
<dbReference type="PANTHER" id="PTHR37422:SF23">
    <property type="entry name" value="TEICHURONIC ACID BIOSYNTHESIS PROTEIN TUAE"/>
    <property type="match status" value="1"/>
</dbReference>
<name>A0ABS8L0A3_9HYPH</name>
<feature type="transmembrane region" description="Helical" evidence="5">
    <location>
        <begin position="54"/>
        <end position="74"/>
    </location>
</feature>
<accession>A0ABS8L0A3</accession>
<keyword evidence="7" id="KW-0436">Ligase</keyword>
<dbReference type="PANTHER" id="PTHR37422">
    <property type="entry name" value="TEICHURONIC ACID BIOSYNTHESIS PROTEIN TUAE"/>
    <property type="match status" value="1"/>
</dbReference>
<dbReference type="GO" id="GO:0016874">
    <property type="term" value="F:ligase activity"/>
    <property type="evidence" value="ECO:0007669"/>
    <property type="project" value="UniProtKB-KW"/>
</dbReference>